<dbReference type="PATRIC" id="fig|1233171.3.peg.1598"/>
<name>T4VMP7_PARBF</name>
<accession>T4VMP7</accession>
<gene>
    <name evidence="3" type="ORF">C672_1707</name>
</gene>
<protein>
    <recommendedName>
        <fullName evidence="5">Phage minor structural GP20 family protein</fullName>
    </recommendedName>
</protein>
<proteinExistence type="predicted"/>
<sequence length="208" mass="24138">MKRSFLKELGLESEVIDKIMTENGKDIEKYKTELEDYVEEVRDLKAGKVDVSKEIEKAIKEKEEEYKERFEKAEKYDSVFEELETLKKDNAAKEYAKKVEKFFEENNIDFTSSIAKEAILNKFKEKDFKLNEDKFGEDVSKFMKELQESNKDAFKELEKENSNKNQTYKYTPKGANTNPGEVESLGARLAKQSIESNGSNHNYFGGGQ</sequence>
<comment type="caution">
    <text evidence="3">The sequence shown here is derived from an EMBL/GenBank/DDBJ whole genome shotgun (WGS) entry which is preliminary data.</text>
</comment>
<organism evidence="3 4">
    <name type="scientific">Paraclostridium bifermentans ATCC 638 = DSM 14991</name>
    <dbReference type="NCBI Taxonomy" id="1233171"/>
    <lineage>
        <taxon>Bacteria</taxon>
        <taxon>Bacillati</taxon>
        <taxon>Bacillota</taxon>
        <taxon>Clostridia</taxon>
        <taxon>Peptostreptococcales</taxon>
        <taxon>Peptostreptococcaceae</taxon>
        <taxon>Paraclostridium</taxon>
    </lineage>
</organism>
<evidence type="ECO:0008006" key="5">
    <source>
        <dbReference type="Google" id="ProtNLM"/>
    </source>
</evidence>
<reference evidence="3 4" key="1">
    <citation type="submission" date="2013-06" db="EMBL/GenBank/DDBJ databases">
        <authorList>
            <person name="Walk S."/>
            <person name="Aronoff D."/>
            <person name="Young V.Y."/>
            <person name="Marsh J."/>
            <person name="Harrison L."/>
            <person name="Daugherty S.C."/>
            <person name="Shefchek K.A."/>
            <person name="Hine E.E."/>
            <person name="Tallon L.J."/>
            <person name="Sadzewicz L.K."/>
            <person name="Rasko D.A."/>
        </authorList>
    </citation>
    <scope>NUCLEOTIDE SEQUENCE [LARGE SCALE GENOMIC DNA]</scope>
    <source>
        <strain evidence="3 4">ATCC 638</strain>
    </source>
</reference>
<dbReference type="RefSeq" id="WP_021432877.1">
    <property type="nucleotide sequence ID" value="NZ_AVNC01000015.1"/>
</dbReference>
<feature type="coiled-coil region" evidence="1">
    <location>
        <begin position="27"/>
        <end position="72"/>
    </location>
</feature>
<dbReference type="GeneID" id="67472554"/>
<dbReference type="Pfam" id="PF06810">
    <property type="entry name" value="Phage_scaffold"/>
    <property type="match status" value="1"/>
</dbReference>
<evidence type="ECO:0000313" key="4">
    <source>
        <dbReference type="Proteomes" id="UP000015688"/>
    </source>
</evidence>
<feature type="compositionally biased region" description="Polar residues" evidence="2">
    <location>
        <begin position="163"/>
        <end position="179"/>
    </location>
</feature>
<dbReference type="AlphaFoldDB" id="T4VMP7"/>
<dbReference type="InterPro" id="IPR009636">
    <property type="entry name" value="SCAF"/>
</dbReference>
<dbReference type="Proteomes" id="UP000015688">
    <property type="component" value="Unassembled WGS sequence"/>
</dbReference>
<evidence type="ECO:0000313" key="3">
    <source>
        <dbReference type="EMBL" id="EQK42763.1"/>
    </source>
</evidence>
<evidence type="ECO:0000256" key="2">
    <source>
        <dbReference type="SAM" id="MobiDB-lite"/>
    </source>
</evidence>
<dbReference type="EMBL" id="AVNC01000015">
    <property type="protein sequence ID" value="EQK42763.1"/>
    <property type="molecule type" value="Genomic_DNA"/>
</dbReference>
<feature type="region of interest" description="Disordered" evidence="2">
    <location>
        <begin position="159"/>
        <end position="181"/>
    </location>
</feature>
<evidence type="ECO:0000256" key="1">
    <source>
        <dbReference type="SAM" id="Coils"/>
    </source>
</evidence>
<keyword evidence="1" id="KW-0175">Coiled coil</keyword>